<evidence type="ECO:0000313" key="1">
    <source>
        <dbReference type="EMBL" id="MFC6765901.1"/>
    </source>
</evidence>
<sequence>MSIQPRTTETVSARSRTDPRPDYILVGIDTEGAHHVYRTTDETVHVIHNTKRTYCYDLEAVNQDINDWIEYVKAERGFTTQHLYSSLTNSFLDAFEGDDQ</sequence>
<organism evidence="1 2">
    <name type="scientific">Natrinema soli</name>
    <dbReference type="NCBI Taxonomy" id="1930624"/>
    <lineage>
        <taxon>Archaea</taxon>
        <taxon>Methanobacteriati</taxon>
        <taxon>Methanobacteriota</taxon>
        <taxon>Stenosarchaea group</taxon>
        <taxon>Halobacteria</taxon>
        <taxon>Halobacteriales</taxon>
        <taxon>Natrialbaceae</taxon>
        <taxon>Natrinema</taxon>
    </lineage>
</organism>
<dbReference type="AlphaFoldDB" id="A0ABD5SL48"/>
<name>A0ABD5SL48_9EURY</name>
<dbReference type="EMBL" id="JBHSWV010000200">
    <property type="protein sequence ID" value="MFC6765901.1"/>
    <property type="molecule type" value="Genomic_DNA"/>
</dbReference>
<accession>A0ABD5SL48</accession>
<comment type="caution">
    <text evidence="1">The sequence shown here is derived from an EMBL/GenBank/DDBJ whole genome shotgun (WGS) entry which is preliminary data.</text>
</comment>
<evidence type="ECO:0000313" key="2">
    <source>
        <dbReference type="Proteomes" id="UP001596383"/>
    </source>
</evidence>
<dbReference type="Proteomes" id="UP001596383">
    <property type="component" value="Unassembled WGS sequence"/>
</dbReference>
<proteinExistence type="predicted"/>
<reference evidence="1 2" key="1">
    <citation type="journal article" date="2019" name="Int. J. Syst. Evol. Microbiol.">
        <title>The Global Catalogue of Microorganisms (GCM) 10K type strain sequencing project: providing services to taxonomists for standard genome sequencing and annotation.</title>
        <authorList>
            <consortium name="The Broad Institute Genomics Platform"/>
            <consortium name="The Broad Institute Genome Sequencing Center for Infectious Disease"/>
            <person name="Wu L."/>
            <person name="Ma J."/>
        </authorList>
    </citation>
    <scope>NUCLEOTIDE SEQUENCE [LARGE SCALE GENOMIC DNA]</scope>
    <source>
        <strain evidence="1 2">LMG 29247</strain>
    </source>
</reference>
<gene>
    <name evidence="1" type="ORF">ACFQE6_13135</name>
</gene>
<protein>
    <submittedName>
        <fullName evidence="1">Uncharacterized protein</fullName>
    </submittedName>
</protein>
<keyword evidence="2" id="KW-1185">Reference proteome</keyword>
<dbReference type="RefSeq" id="WP_273738894.1">
    <property type="nucleotide sequence ID" value="NZ_JAQIVI010000200.1"/>
</dbReference>